<feature type="transmembrane region" description="Helical" evidence="8">
    <location>
        <begin position="310"/>
        <end position="334"/>
    </location>
</feature>
<keyword evidence="3" id="KW-0813">Transport</keyword>
<organism evidence="10 11">
    <name type="scientific">Zootermopsis nevadensis</name>
    <name type="common">Dampwood termite</name>
    <dbReference type="NCBI Taxonomy" id="136037"/>
    <lineage>
        <taxon>Eukaryota</taxon>
        <taxon>Metazoa</taxon>
        <taxon>Ecdysozoa</taxon>
        <taxon>Arthropoda</taxon>
        <taxon>Hexapoda</taxon>
        <taxon>Insecta</taxon>
        <taxon>Pterygota</taxon>
        <taxon>Neoptera</taxon>
        <taxon>Polyneoptera</taxon>
        <taxon>Dictyoptera</taxon>
        <taxon>Blattodea</taxon>
        <taxon>Blattoidea</taxon>
        <taxon>Termitoidae</taxon>
        <taxon>Termopsidae</taxon>
        <taxon>Zootermopsis</taxon>
    </lineage>
</organism>
<evidence type="ECO:0000256" key="3">
    <source>
        <dbReference type="ARBA" id="ARBA00022448"/>
    </source>
</evidence>
<feature type="transmembrane region" description="Helical" evidence="8">
    <location>
        <begin position="113"/>
        <end position="135"/>
    </location>
</feature>
<evidence type="ECO:0000256" key="1">
    <source>
        <dbReference type="ARBA" id="ARBA00004141"/>
    </source>
</evidence>
<sequence>MATSAMEGSKTDPKPQNEQNGESHKPPTPFEQAIVLSGHGKFHLLLSIGCGFCLVAMVGEVFGTAFLIPAAQCEFEMDSSEKGLLNAISYIGMICSSHLWGYLADTRGRRKTLIVALVLDAVCGLASSLADTYWLFCLLRFFNGFFVCAPSAVVFAYLGEFHSAPTRSRAVMLVSVFLSVGGIFQQGLAWLIIPQDWAVQLPWPDLIFRSWRVFVVINALPSVATAVILFFLPESPKFLFSKGKEGQALDVLRRVFAVNTGRPAEEYPVARVVMDAREIAPTAVVQPTSAIEIFKSMWLQTKPLFQRPNLTLTTLACIIQFSLYASYNGFAVWLPDLYNRLSIYTERNPNHSLTICEVVTALANSTAVAGDFVRSTQIDNLTELIMVNSTEGHVANETWGLNNMSPCTSTVDPTVFRNSLAVGLVCITVYTCAGFLVKFIQKKLLMVVCLVASSVCIATINVANTELLLVVLSSIFIAMAGVSVNMLSSIVIDNIPTQLRAMAICLSLMSGRLGVTVCSLVLGILLDSACNASLFSLSGIVLVCCILTYMLPGPPKDTC</sequence>
<keyword evidence="5 8" id="KW-1133">Transmembrane helix</keyword>
<feature type="transmembrane region" description="Helical" evidence="8">
    <location>
        <begin position="444"/>
        <end position="463"/>
    </location>
</feature>
<feature type="domain" description="Major facilitator superfamily (MFS) profile" evidence="9">
    <location>
        <begin position="44"/>
        <end position="556"/>
    </location>
</feature>
<evidence type="ECO:0000313" key="10">
    <source>
        <dbReference type="EMBL" id="KDR21687.1"/>
    </source>
</evidence>
<dbReference type="InterPro" id="IPR036259">
    <property type="entry name" value="MFS_trans_sf"/>
</dbReference>
<feature type="transmembrane region" description="Helical" evidence="8">
    <location>
        <begin position="469"/>
        <end position="492"/>
    </location>
</feature>
<comment type="similarity">
    <text evidence="2">Belongs to the major facilitator superfamily.</text>
</comment>
<feature type="transmembrane region" description="Helical" evidence="8">
    <location>
        <begin position="83"/>
        <end position="101"/>
    </location>
</feature>
<dbReference type="Gene3D" id="1.20.1250.20">
    <property type="entry name" value="MFS general substrate transporter like domains"/>
    <property type="match status" value="1"/>
</dbReference>
<evidence type="ECO:0000256" key="6">
    <source>
        <dbReference type="ARBA" id="ARBA00023136"/>
    </source>
</evidence>
<dbReference type="STRING" id="136037.A0A067RD65"/>
<keyword evidence="6 8" id="KW-0472">Membrane</keyword>
<accession>A0A067RD65</accession>
<feature type="transmembrane region" description="Helical" evidence="8">
    <location>
        <begin position="44"/>
        <end position="71"/>
    </location>
</feature>
<reference evidence="10 11" key="1">
    <citation type="journal article" date="2014" name="Nat. Commun.">
        <title>Molecular traces of alternative social organization in a termite genome.</title>
        <authorList>
            <person name="Terrapon N."/>
            <person name="Li C."/>
            <person name="Robertson H.M."/>
            <person name="Ji L."/>
            <person name="Meng X."/>
            <person name="Booth W."/>
            <person name="Chen Z."/>
            <person name="Childers C.P."/>
            <person name="Glastad K.M."/>
            <person name="Gokhale K."/>
            <person name="Gowin J."/>
            <person name="Gronenberg W."/>
            <person name="Hermansen R.A."/>
            <person name="Hu H."/>
            <person name="Hunt B.G."/>
            <person name="Huylmans A.K."/>
            <person name="Khalil S.M."/>
            <person name="Mitchell R.D."/>
            <person name="Munoz-Torres M.C."/>
            <person name="Mustard J.A."/>
            <person name="Pan H."/>
            <person name="Reese J.T."/>
            <person name="Scharf M.E."/>
            <person name="Sun F."/>
            <person name="Vogel H."/>
            <person name="Xiao J."/>
            <person name="Yang W."/>
            <person name="Yang Z."/>
            <person name="Yang Z."/>
            <person name="Zhou J."/>
            <person name="Zhu J."/>
            <person name="Brent C.S."/>
            <person name="Elsik C.G."/>
            <person name="Goodisman M.A."/>
            <person name="Liberles D.A."/>
            <person name="Roe R.M."/>
            <person name="Vargo E.L."/>
            <person name="Vilcinskas A."/>
            <person name="Wang J."/>
            <person name="Bornberg-Bauer E."/>
            <person name="Korb J."/>
            <person name="Zhang G."/>
            <person name="Liebig J."/>
        </authorList>
    </citation>
    <scope>NUCLEOTIDE SEQUENCE [LARGE SCALE GENOMIC DNA]</scope>
    <source>
        <tissue evidence="10">Whole organism</tissue>
    </source>
</reference>
<dbReference type="InterPro" id="IPR020846">
    <property type="entry name" value="MFS_dom"/>
</dbReference>
<name>A0A067RD65_ZOONE</name>
<dbReference type="InParanoid" id="A0A067RD65"/>
<feature type="transmembrane region" description="Helical" evidence="8">
    <location>
        <begin position="532"/>
        <end position="551"/>
    </location>
</feature>
<gene>
    <name evidence="10" type="ORF">L798_03812</name>
</gene>
<dbReference type="Pfam" id="PF00083">
    <property type="entry name" value="Sugar_tr"/>
    <property type="match status" value="1"/>
</dbReference>
<evidence type="ECO:0000259" key="9">
    <source>
        <dbReference type="PROSITE" id="PS50850"/>
    </source>
</evidence>
<proteinExistence type="inferred from homology"/>
<evidence type="ECO:0000256" key="2">
    <source>
        <dbReference type="ARBA" id="ARBA00008335"/>
    </source>
</evidence>
<feature type="transmembrane region" description="Helical" evidence="8">
    <location>
        <begin position="170"/>
        <end position="193"/>
    </location>
</feature>
<comment type="subcellular location">
    <subcellularLocation>
        <location evidence="1">Membrane</location>
        <topology evidence="1">Multi-pass membrane protein</topology>
    </subcellularLocation>
</comment>
<feature type="transmembrane region" description="Helical" evidence="8">
    <location>
        <begin position="141"/>
        <end position="158"/>
    </location>
</feature>
<evidence type="ECO:0000256" key="8">
    <source>
        <dbReference type="SAM" id="Phobius"/>
    </source>
</evidence>
<dbReference type="SUPFAM" id="SSF103473">
    <property type="entry name" value="MFS general substrate transporter"/>
    <property type="match status" value="2"/>
</dbReference>
<feature type="region of interest" description="Disordered" evidence="7">
    <location>
        <begin position="1"/>
        <end position="29"/>
    </location>
</feature>
<dbReference type="InterPro" id="IPR005828">
    <property type="entry name" value="MFS_sugar_transport-like"/>
</dbReference>
<evidence type="ECO:0000256" key="7">
    <source>
        <dbReference type="SAM" id="MobiDB-lite"/>
    </source>
</evidence>
<keyword evidence="11" id="KW-1185">Reference proteome</keyword>
<keyword evidence="4 8" id="KW-0812">Transmembrane</keyword>
<dbReference type="PROSITE" id="PS50850">
    <property type="entry name" value="MFS"/>
    <property type="match status" value="1"/>
</dbReference>
<dbReference type="GO" id="GO:0022857">
    <property type="term" value="F:transmembrane transporter activity"/>
    <property type="evidence" value="ECO:0007669"/>
    <property type="project" value="InterPro"/>
</dbReference>
<evidence type="ECO:0000256" key="5">
    <source>
        <dbReference type="ARBA" id="ARBA00022989"/>
    </source>
</evidence>
<dbReference type="AlphaFoldDB" id="A0A067RD65"/>
<feature type="compositionally biased region" description="Basic and acidic residues" evidence="7">
    <location>
        <begin position="9"/>
        <end position="25"/>
    </location>
</feature>
<evidence type="ECO:0000256" key="4">
    <source>
        <dbReference type="ARBA" id="ARBA00022692"/>
    </source>
</evidence>
<dbReference type="GO" id="GO:0016020">
    <property type="term" value="C:membrane"/>
    <property type="evidence" value="ECO:0007669"/>
    <property type="project" value="UniProtKB-SubCell"/>
</dbReference>
<protein>
    <submittedName>
        <fullName evidence="10">Synaptic vesicle glycoprotein 2B</fullName>
    </submittedName>
</protein>
<dbReference type="EMBL" id="KK852543">
    <property type="protein sequence ID" value="KDR21687.1"/>
    <property type="molecule type" value="Genomic_DNA"/>
</dbReference>
<dbReference type="PANTHER" id="PTHR23511:SF35">
    <property type="entry name" value="MAJOR FACILITATOR SUPERFAMILY (MFS) PROFILE DOMAIN-CONTAINING PROTEIN"/>
    <property type="match status" value="1"/>
</dbReference>
<evidence type="ECO:0000313" key="11">
    <source>
        <dbReference type="Proteomes" id="UP000027135"/>
    </source>
</evidence>
<feature type="transmembrane region" description="Helical" evidence="8">
    <location>
        <begin position="419"/>
        <end position="437"/>
    </location>
</feature>
<dbReference type="PANTHER" id="PTHR23511">
    <property type="entry name" value="SYNAPTIC VESICLE GLYCOPROTEIN 2"/>
    <property type="match status" value="1"/>
</dbReference>
<dbReference type="OMA" id="RNCSRAI"/>
<dbReference type="Proteomes" id="UP000027135">
    <property type="component" value="Unassembled WGS sequence"/>
</dbReference>
<dbReference type="OrthoDB" id="3936150at2759"/>
<feature type="transmembrane region" description="Helical" evidence="8">
    <location>
        <begin position="504"/>
        <end position="526"/>
    </location>
</feature>
<feature type="transmembrane region" description="Helical" evidence="8">
    <location>
        <begin position="213"/>
        <end position="232"/>
    </location>
</feature>
<dbReference type="eggNOG" id="KOG0255">
    <property type="taxonomic scope" value="Eukaryota"/>
</dbReference>